<proteinExistence type="inferred from homology"/>
<dbReference type="PIRSF" id="PIRSF016578">
    <property type="entry name" value="HsaA"/>
    <property type="match status" value="1"/>
</dbReference>
<evidence type="ECO:0000256" key="2">
    <source>
        <dbReference type="ARBA" id="ARBA00009347"/>
    </source>
</evidence>
<dbReference type="AlphaFoldDB" id="A0A6J7H5Z0"/>
<gene>
    <name evidence="8" type="ORF">UFOPK3610_00861</name>
</gene>
<dbReference type="PANTHER" id="PTHR43884:SF37">
    <property type="entry name" value="ACYL-COA DEHYDROGENASE"/>
    <property type="match status" value="1"/>
</dbReference>
<protein>
    <submittedName>
        <fullName evidence="8">Unannotated protein</fullName>
    </submittedName>
</protein>
<dbReference type="Gene3D" id="1.20.140.10">
    <property type="entry name" value="Butyryl-CoA Dehydrogenase, subunit A, domain 3"/>
    <property type="match status" value="1"/>
</dbReference>
<dbReference type="GO" id="GO:0003995">
    <property type="term" value="F:acyl-CoA dehydrogenase activity"/>
    <property type="evidence" value="ECO:0007669"/>
    <property type="project" value="TreeGrafter"/>
</dbReference>
<dbReference type="InterPro" id="IPR013786">
    <property type="entry name" value="AcylCoA_DH/ox_N"/>
</dbReference>
<evidence type="ECO:0000313" key="8">
    <source>
        <dbReference type="EMBL" id="CAB4911905.1"/>
    </source>
</evidence>
<evidence type="ECO:0000256" key="4">
    <source>
        <dbReference type="ARBA" id="ARBA00022827"/>
    </source>
</evidence>
<dbReference type="InterPro" id="IPR006091">
    <property type="entry name" value="Acyl-CoA_Oxase/DH_mid-dom"/>
</dbReference>
<keyword evidence="3" id="KW-0285">Flavoprotein</keyword>
<dbReference type="InterPro" id="IPR009075">
    <property type="entry name" value="AcylCo_DH/oxidase_C"/>
</dbReference>
<dbReference type="InterPro" id="IPR037069">
    <property type="entry name" value="AcylCoA_DH/ox_N_sf"/>
</dbReference>
<reference evidence="8" key="1">
    <citation type="submission" date="2020-05" db="EMBL/GenBank/DDBJ databases">
        <authorList>
            <person name="Chiriac C."/>
            <person name="Salcher M."/>
            <person name="Ghai R."/>
            <person name="Kavagutti S V."/>
        </authorList>
    </citation>
    <scope>NUCLEOTIDE SEQUENCE</scope>
</reference>
<dbReference type="SUPFAM" id="SSF47203">
    <property type="entry name" value="Acyl-CoA dehydrogenase C-terminal domain-like"/>
    <property type="match status" value="1"/>
</dbReference>
<comment type="similarity">
    <text evidence="2">Belongs to the acyl-CoA dehydrogenase family.</text>
</comment>
<dbReference type="Pfam" id="PF02771">
    <property type="entry name" value="Acyl-CoA_dh_N"/>
    <property type="match status" value="1"/>
</dbReference>
<keyword evidence="4" id="KW-0274">FAD</keyword>
<dbReference type="PANTHER" id="PTHR43884">
    <property type="entry name" value="ACYL-COA DEHYDROGENASE"/>
    <property type="match status" value="1"/>
</dbReference>
<dbReference type="InterPro" id="IPR036250">
    <property type="entry name" value="AcylCo_DH-like_C"/>
</dbReference>
<organism evidence="8">
    <name type="scientific">freshwater metagenome</name>
    <dbReference type="NCBI Taxonomy" id="449393"/>
    <lineage>
        <taxon>unclassified sequences</taxon>
        <taxon>metagenomes</taxon>
        <taxon>ecological metagenomes</taxon>
    </lineage>
</organism>
<dbReference type="GO" id="GO:0050660">
    <property type="term" value="F:flavin adenine dinucleotide binding"/>
    <property type="evidence" value="ECO:0007669"/>
    <property type="project" value="InterPro"/>
</dbReference>
<feature type="domain" description="Acyl-CoA dehydrogenase/oxidase N-terminal" evidence="7">
    <location>
        <begin position="8"/>
        <end position="117"/>
    </location>
</feature>
<evidence type="ECO:0000259" key="7">
    <source>
        <dbReference type="Pfam" id="PF02771"/>
    </source>
</evidence>
<evidence type="ECO:0000259" key="6">
    <source>
        <dbReference type="Pfam" id="PF02770"/>
    </source>
</evidence>
<feature type="domain" description="Acyl-CoA oxidase/dehydrogenase middle" evidence="6">
    <location>
        <begin position="121"/>
        <end position="212"/>
    </location>
</feature>
<dbReference type="Gene3D" id="2.40.110.10">
    <property type="entry name" value="Butyryl-CoA Dehydrogenase, subunit A, domain 2"/>
    <property type="match status" value="1"/>
</dbReference>
<name>A0A6J7H5Z0_9ZZZZ</name>
<evidence type="ECO:0000259" key="5">
    <source>
        <dbReference type="Pfam" id="PF00441"/>
    </source>
</evidence>
<comment type="cofactor">
    <cofactor evidence="1">
        <name>FAD</name>
        <dbReference type="ChEBI" id="CHEBI:57692"/>
    </cofactor>
</comment>
<dbReference type="EMBL" id="CAFBMR010000026">
    <property type="protein sequence ID" value="CAB4911905.1"/>
    <property type="molecule type" value="Genomic_DNA"/>
</dbReference>
<sequence>MNFDFDTETEAFRQHLRSFAQTHLAPHYLADGRAGEFHAGLREELAQLGLFGLLIPEELGGQGASKTVSGVVCEEIARADFNAGWLITNALLVSDIINTHGTDEQRKRWLPAIAAGEQIPAIGLTEPGHGTDAGALEMKAERDGDGWRLTGEKTSISLGMHSDVALVFARTGGPGAKGISGFYVPLTAKEVSRAPFRDIGGRPIGRAAIHFDGLYVPQEDMLGEEGKGFTSVMQGFDYSRALIALLCIGAGQASIDEALEYATQRHAFGQPIGKFQGVAFPLVEYATHLRAARLLSYEVLWRVDNGMPHTMEGAMVKWWVPRLAVDAAHEALLTFGQLGYSEEFPHSQRMRDMMGMEIGDGTAQVSKIVVARQLLGREFAP</sequence>
<feature type="domain" description="Acyl-CoA dehydrogenase/oxidase C-terminal" evidence="5">
    <location>
        <begin position="226"/>
        <end position="375"/>
    </location>
</feature>
<dbReference type="Gene3D" id="1.10.540.10">
    <property type="entry name" value="Acyl-CoA dehydrogenase/oxidase, N-terminal domain"/>
    <property type="match status" value="1"/>
</dbReference>
<dbReference type="SUPFAM" id="SSF56645">
    <property type="entry name" value="Acyl-CoA dehydrogenase NM domain-like"/>
    <property type="match status" value="1"/>
</dbReference>
<evidence type="ECO:0000256" key="1">
    <source>
        <dbReference type="ARBA" id="ARBA00001974"/>
    </source>
</evidence>
<evidence type="ECO:0000256" key="3">
    <source>
        <dbReference type="ARBA" id="ARBA00022630"/>
    </source>
</evidence>
<dbReference type="Pfam" id="PF02770">
    <property type="entry name" value="Acyl-CoA_dh_M"/>
    <property type="match status" value="1"/>
</dbReference>
<accession>A0A6J7H5Z0</accession>
<dbReference type="InterPro" id="IPR046373">
    <property type="entry name" value="Acyl-CoA_Oxase/DH_mid-dom_sf"/>
</dbReference>
<dbReference type="Pfam" id="PF00441">
    <property type="entry name" value="Acyl-CoA_dh_1"/>
    <property type="match status" value="1"/>
</dbReference>
<dbReference type="InterPro" id="IPR009100">
    <property type="entry name" value="AcylCoA_DH/oxidase_NM_dom_sf"/>
</dbReference>